<keyword evidence="1" id="KW-1133">Transmembrane helix</keyword>
<dbReference type="InterPro" id="IPR021315">
    <property type="entry name" value="Gap/Sap"/>
</dbReference>
<dbReference type="Proteomes" id="UP000460272">
    <property type="component" value="Unassembled WGS sequence"/>
</dbReference>
<feature type="transmembrane region" description="Helical" evidence="1">
    <location>
        <begin position="72"/>
        <end position="91"/>
    </location>
</feature>
<dbReference type="AlphaFoldDB" id="A0A6P2C104"/>
<comment type="caution">
    <text evidence="2">The sequence shown here is derived from an EMBL/GenBank/DDBJ whole genome shotgun (WGS) entry which is preliminary data.</text>
</comment>
<protein>
    <recommendedName>
        <fullName evidence="4">GAP family protein</fullName>
    </recommendedName>
</protein>
<feature type="transmembrane region" description="Helical" evidence="1">
    <location>
        <begin position="6"/>
        <end position="26"/>
    </location>
</feature>
<reference evidence="2 3" key="1">
    <citation type="submission" date="2018-11" db="EMBL/GenBank/DDBJ databases">
        <title>Trebonia kvetii gen.nov., sp.nov., a novel acidophilic actinobacterium, and proposal of the new actinobacterial family Treboniaceae fam. nov.</title>
        <authorList>
            <person name="Rapoport D."/>
            <person name="Sagova-Mareckova M."/>
            <person name="Sedlacek I."/>
            <person name="Provaznik J."/>
            <person name="Kralova S."/>
            <person name="Pavlinic D."/>
            <person name="Benes V."/>
            <person name="Kopecky J."/>
        </authorList>
    </citation>
    <scope>NUCLEOTIDE SEQUENCE [LARGE SCALE GENOMIC DNA]</scope>
    <source>
        <strain evidence="2 3">15Tr583</strain>
    </source>
</reference>
<keyword evidence="3" id="KW-1185">Reference proteome</keyword>
<feature type="transmembrane region" description="Helical" evidence="1">
    <location>
        <begin position="246"/>
        <end position="265"/>
    </location>
</feature>
<feature type="transmembrane region" description="Helical" evidence="1">
    <location>
        <begin position="169"/>
        <end position="191"/>
    </location>
</feature>
<dbReference type="Pfam" id="PF11139">
    <property type="entry name" value="SfLAP"/>
    <property type="match status" value="1"/>
</dbReference>
<dbReference type="RefSeq" id="WP_145852575.1">
    <property type="nucleotide sequence ID" value="NZ_RPFW01000002.1"/>
</dbReference>
<dbReference type="EMBL" id="RPFW01000002">
    <property type="protein sequence ID" value="TVZ04868.1"/>
    <property type="molecule type" value="Genomic_DNA"/>
</dbReference>
<evidence type="ECO:0000256" key="1">
    <source>
        <dbReference type="SAM" id="Phobius"/>
    </source>
</evidence>
<keyword evidence="1" id="KW-0812">Transmembrane</keyword>
<keyword evidence="1" id="KW-0472">Membrane</keyword>
<evidence type="ECO:0008006" key="4">
    <source>
        <dbReference type="Google" id="ProtNLM"/>
    </source>
</evidence>
<evidence type="ECO:0000313" key="2">
    <source>
        <dbReference type="EMBL" id="TVZ04868.1"/>
    </source>
</evidence>
<feature type="transmembrane region" description="Helical" evidence="1">
    <location>
        <begin position="38"/>
        <end position="60"/>
    </location>
</feature>
<evidence type="ECO:0000313" key="3">
    <source>
        <dbReference type="Proteomes" id="UP000460272"/>
    </source>
</evidence>
<dbReference type="OrthoDB" id="4627762at2"/>
<gene>
    <name evidence="2" type="ORF">EAS64_09505</name>
</gene>
<name>A0A6P2C104_9ACTN</name>
<organism evidence="2 3">
    <name type="scientific">Trebonia kvetii</name>
    <dbReference type="NCBI Taxonomy" id="2480626"/>
    <lineage>
        <taxon>Bacteria</taxon>
        <taxon>Bacillati</taxon>
        <taxon>Actinomycetota</taxon>
        <taxon>Actinomycetes</taxon>
        <taxon>Streptosporangiales</taxon>
        <taxon>Treboniaceae</taxon>
        <taxon>Trebonia</taxon>
    </lineage>
</organism>
<feature type="transmembrane region" description="Helical" evidence="1">
    <location>
        <begin position="197"/>
        <end position="225"/>
    </location>
</feature>
<proteinExistence type="predicted"/>
<sequence>MLAQAAGFAVLAAISPTALLVMAVFLGSDNPRRIAGLYVTGAVAMTVVMAITVLLLLQAAGLNQPRQHEPRYGLRLGLGILALVFAAVLIMRARRASAAIAGIPWPEPAAMNGAGVSGTPRPTSAVVAGPVGEGAVGAGTGAAPASVRDKARKPGLIARLTASPRPVTAFLAGVVLFAPSTTFIAAVQVIATSDANISLVALAMLIVVVLTALTVWLPLIAYFAAPEATTRTLRNANAWLVANGRMLAVSALLIAGVALVVNGALNV</sequence>
<accession>A0A6P2C104</accession>